<comment type="caution">
    <text evidence="4">The sequence shown here is derived from an EMBL/GenBank/DDBJ whole genome shotgun (WGS) entry which is preliminary data.</text>
</comment>
<sequence length="330" mass="38326">MGRWFESSRAHQHVFIGITEQKMNTVPVVVSFNKKYTIPALITILSVIRSSASPGRLEFFALHNGLDRYIVLLCEKLVASWGGIITFVDCRDDIEGVYNPNAGHHSSETFNTLLIPSIFSRYLRTLYLDVDLLVRDDVLTMVDELADDRKVGAVRCMYRNYTKYGDDYHGFRAYAHDVLKVRNPYDYFNSGVVVFNNRNITTEDRHRCVDLIQKRWEHHDEGILNHVFQDHLHLFPAKWNMDVFFMDENALHFTPPVSSDLLKADGEFSIVHFLGRYKPWLSSGPSVENRYMKEYGALWRDVKAAVEKMAAETLCGSMWRQMNRVDWQEA</sequence>
<dbReference type="InterPro" id="IPR029044">
    <property type="entry name" value="Nucleotide-diphossugar_trans"/>
</dbReference>
<dbReference type="Pfam" id="PF01501">
    <property type="entry name" value="Glyco_transf_8"/>
    <property type="match status" value="1"/>
</dbReference>
<evidence type="ECO:0000256" key="1">
    <source>
        <dbReference type="ARBA" id="ARBA00022676"/>
    </source>
</evidence>
<dbReference type="InterPro" id="IPR050748">
    <property type="entry name" value="Glycosyltrans_8_dom-fam"/>
</dbReference>
<dbReference type="PANTHER" id="PTHR13778:SF47">
    <property type="entry name" value="LIPOPOLYSACCHARIDE 1,3-GALACTOSYLTRANSFERASE"/>
    <property type="match status" value="1"/>
</dbReference>
<keyword evidence="3" id="KW-0479">Metal-binding</keyword>
<dbReference type="InterPro" id="IPR002495">
    <property type="entry name" value="Glyco_trans_8"/>
</dbReference>
<evidence type="ECO:0000313" key="4">
    <source>
        <dbReference type="EMBL" id="MBA5727268.1"/>
    </source>
</evidence>
<reference evidence="4 5" key="1">
    <citation type="submission" date="2017-10" db="EMBL/GenBank/DDBJ databases">
        <authorList>
            <person name="Jakob F."/>
        </authorList>
    </citation>
    <scope>NUCLEOTIDE SEQUENCE [LARGE SCALE GENOMIC DNA]</scope>
    <source>
        <strain evidence="4 5">TMW 2.1889</strain>
    </source>
</reference>
<dbReference type="Gene3D" id="3.90.550.10">
    <property type="entry name" value="Spore Coat Polysaccharide Biosynthesis Protein SpsA, Chain A"/>
    <property type="match status" value="1"/>
</dbReference>
<keyword evidence="1" id="KW-0328">Glycosyltransferase</keyword>
<organism evidence="4 5">
    <name type="scientific">Bombella mellum</name>
    <dbReference type="NCBI Taxonomy" id="2039288"/>
    <lineage>
        <taxon>Bacteria</taxon>
        <taxon>Pseudomonadati</taxon>
        <taxon>Pseudomonadota</taxon>
        <taxon>Alphaproteobacteria</taxon>
        <taxon>Acetobacterales</taxon>
        <taxon>Acetobacteraceae</taxon>
        <taxon>Bombella</taxon>
    </lineage>
</organism>
<keyword evidence="2" id="KW-0808">Transferase</keyword>
<dbReference type="PANTHER" id="PTHR13778">
    <property type="entry name" value="GLYCOSYLTRANSFERASE 8 DOMAIN-CONTAINING PROTEIN"/>
    <property type="match status" value="1"/>
</dbReference>
<gene>
    <name evidence="4" type="ORF">CPA56_04600</name>
</gene>
<protein>
    <recommendedName>
        <fullName evidence="6">Glycosyltransferase family 8 protein</fullName>
    </recommendedName>
</protein>
<evidence type="ECO:0008006" key="6">
    <source>
        <dbReference type="Google" id="ProtNLM"/>
    </source>
</evidence>
<keyword evidence="5" id="KW-1185">Reference proteome</keyword>
<dbReference type="EMBL" id="PDLY01000002">
    <property type="protein sequence ID" value="MBA5727268.1"/>
    <property type="molecule type" value="Genomic_DNA"/>
</dbReference>
<dbReference type="Proteomes" id="UP000765338">
    <property type="component" value="Unassembled WGS sequence"/>
</dbReference>
<evidence type="ECO:0000256" key="3">
    <source>
        <dbReference type="ARBA" id="ARBA00022723"/>
    </source>
</evidence>
<evidence type="ECO:0000313" key="5">
    <source>
        <dbReference type="Proteomes" id="UP000765338"/>
    </source>
</evidence>
<proteinExistence type="predicted"/>
<dbReference type="SUPFAM" id="SSF53448">
    <property type="entry name" value="Nucleotide-diphospho-sugar transferases"/>
    <property type="match status" value="1"/>
</dbReference>
<evidence type="ECO:0000256" key="2">
    <source>
        <dbReference type="ARBA" id="ARBA00022679"/>
    </source>
</evidence>
<name>A0ABR5ZSP5_9PROT</name>
<accession>A0ABR5ZSP5</accession>